<evidence type="ECO:0000256" key="6">
    <source>
        <dbReference type="RuleBase" id="RU003983"/>
    </source>
</evidence>
<keyword evidence="1 6" id="KW-0645">Protease</keyword>
<dbReference type="EC" id="3.4.24.-" evidence="9"/>
<dbReference type="InterPro" id="IPR051156">
    <property type="entry name" value="Mito/Outer_Membr_Metalloprot"/>
</dbReference>
<feature type="domain" description="Peptidase M48" evidence="8">
    <location>
        <begin position="70"/>
        <end position="205"/>
    </location>
</feature>
<comment type="similarity">
    <text evidence="6">Belongs to the peptidase M48 family.</text>
</comment>
<dbReference type="Pfam" id="PF01435">
    <property type="entry name" value="Peptidase_M48"/>
    <property type="match status" value="1"/>
</dbReference>
<accession>A0ABW7F2N6</accession>
<evidence type="ECO:0000256" key="5">
    <source>
        <dbReference type="ARBA" id="ARBA00023049"/>
    </source>
</evidence>
<dbReference type="Proteomes" id="UP001606210">
    <property type="component" value="Unassembled WGS sequence"/>
</dbReference>
<feature type="chain" id="PRO_5045144669" evidence="7">
    <location>
        <begin position="21"/>
        <end position="262"/>
    </location>
</feature>
<organism evidence="9 10">
    <name type="scientific">Pelomonas parva</name>
    <dbReference type="NCBI Taxonomy" id="3299032"/>
    <lineage>
        <taxon>Bacteria</taxon>
        <taxon>Pseudomonadati</taxon>
        <taxon>Pseudomonadota</taxon>
        <taxon>Betaproteobacteria</taxon>
        <taxon>Burkholderiales</taxon>
        <taxon>Sphaerotilaceae</taxon>
        <taxon>Roseateles</taxon>
    </lineage>
</organism>
<reference evidence="9 10" key="1">
    <citation type="submission" date="2024-08" db="EMBL/GenBank/DDBJ databases">
        <authorList>
            <person name="Lu H."/>
        </authorList>
    </citation>
    <scope>NUCLEOTIDE SEQUENCE [LARGE SCALE GENOMIC DNA]</scope>
    <source>
        <strain evidence="9 10">LYH14W</strain>
    </source>
</reference>
<gene>
    <name evidence="9" type="ORF">ACG00Y_13290</name>
</gene>
<evidence type="ECO:0000313" key="9">
    <source>
        <dbReference type="EMBL" id="MFG6430897.1"/>
    </source>
</evidence>
<evidence type="ECO:0000256" key="2">
    <source>
        <dbReference type="ARBA" id="ARBA00022723"/>
    </source>
</evidence>
<sequence length="262" mass="27943">MRWRFLLALASASISFAAGAATRDDLARVETALRRVAAPWCGRLAALDAQGQRRCNVSFENLGPVGGGSAFALLDGTHITDELLAVLSIDELAAVMGHELAHLVLGHGLFKLRQQQALAPNEMRGMALSLAERVGVEPHEHTPAGPRAQELDADTLGLVFAGMAGYDVRRGAALWRTAAARIPGWTAHGGATHPDDARRLAHATQVAAAFCRAVAASRPPWPAEDRLLPAYELSRDEALRLLDPTALAKACRKLPPARASRP</sequence>
<dbReference type="RefSeq" id="WP_394479508.1">
    <property type="nucleotide sequence ID" value="NZ_JBIGHV010000004.1"/>
</dbReference>
<evidence type="ECO:0000256" key="1">
    <source>
        <dbReference type="ARBA" id="ARBA00022670"/>
    </source>
</evidence>
<dbReference type="Gene3D" id="3.30.2010.10">
    <property type="entry name" value="Metalloproteases ('zincins'), catalytic domain"/>
    <property type="match status" value="1"/>
</dbReference>
<dbReference type="PANTHER" id="PTHR22726:SF1">
    <property type="entry name" value="METALLOENDOPEPTIDASE OMA1, MITOCHONDRIAL"/>
    <property type="match status" value="1"/>
</dbReference>
<comment type="cofactor">
    <cofactor evidence="6">
        <name>Zn(2+)</name>
        <dbReference type="ChEBI" id="CHEBI:29105"/>
    </cofactor>
    <text evidence="6">Binds 1 zinc ion per subunit.</text>
</comment>
<evidence type="ECO:0000313" key="10">
    <source>
        <dbReference type="Proteomes" id="UP001606210"/>
    </source>
</evidence>
<feature type="signal peptide" evidence="7">
    <location>
        <begin position="1"/>
        <end position="20"/>
    </location>
</feature>
<keyword evidence="7" id="KW-0732">Signal</keyword>
<proteinExistence type="inferred from homology"/>
<keyword evidence="5 6" id="KW-0482">Metalloprotease</keyword>
<evidence type="ECO:0000256" key="4">
    <source>
        <dbReference type="ARBA" id="ARBA00022833"/>
    </source>
</evidence>
<keyword evidence="3 6" id="KW-0378">Hydrolase</keyword>
<keyword evidence="2" id="KW-0479">Metal-binding</keyword>
<evidence type="ECO:0000256" key="7">
    <source>
        <dbReference type="SAM" id="SignalP"/>
    </source>
</evidence>
<dbReference type="EMBL" id="JBIGHV010000004">
    <property type="protein sequence ID" value="MFG6430897.1"/>
    <property type="molecule type" value="Genomic_DNA"/>
</dbReference>
<evidence type="ECO:0000259" key="8">
    <source>
        <dbReference type="Pfam" id="PF01435"/>
    </source>
</evidence>
<protein>
    <submittedName>
        <fullName evidence="9">M48 family metalloprotease</fullName>
        <ecNumber evidence="9">3.4.24.-</ecNumber>
    </submittedName>
</protein>
<comment type="caution">
    <text evidence="9">The sequence shown here is derived from an EMBL/GenBank/DDBJ whole genome shotgun (WGS) entry which is preliminary data.</text>
</comment>
<keyword evidence="4 6" id="KW-0862">Zinc</keyword>
<name>A0ABW7F2N6_9BURK</name>
<dbReference type="GO" id="GO:0008237">
    <property type="term" value="F:metallopeptidase activity"/>
    <property type="evidence" value="ECO:0007669"/>
    <property type="project" value="UniProtKB-KW"/>
</dbReference>
<dbReference type="InterPro" id="IPR001915">
    <property type="entry name" value="Peptidase_M48"/>
</dbReference>
<evidence type="ECO:0000256" key="3">
    <source>
        <dbReference type="ARBA" id="ARBA00022801"/>
    </source>
</evidence>
<dbReference type="PANTHER" id="PTHR22726">
    <property type="entry name" value="METALLOENDOPEPTIDASE OMA1"/>
    <property type="match status" value="1"/>
</dbReference>
<keyword evidence="10" id="KW-1185">Reference proteome</keyword>